<evidence type="ECO:0000259" key="3">
    <source>
        <dbReference type="PROSITE" id="PS51480"/>
    </source>
</evidence>
<name>A0A4R3NF32_9HYPH</name>
<comment type="caution">
    <text evidence="4">The sequence shown here is derived from an EMBL/GenBank/DDBJ whole genome shotgun (WGS) entry which is preliminary data.</text>
</comment>
<evidence type="ECO:0000313" key="4">
    <source>
        <dbReference type="EMBL" id="TCT27911.1"/>
    </source>
</evidence>
<keyword evidence="1" id="KW-0808">Transferase</keyword>
<dbReference type="PANTHER" id="PTHR28629">
    <property type="entry name" value="TRIOKINASE/FMN CYCLASE"/>
    <property type="match status" value="1"/>
</dbReference>
<dbReference type="SMART" id="SM01120">
    <property type="entry name" value="Dak2"/>
    <property type="match status" value="1"/>
</dbReference>
<sequence length="212" mass="21964">MDQINTEHMVDVFAGLAAFFADKRDFLIALDGKVGDSDLGLTMSKAFAAAHEAVAAETEPAIATYLKDAGMAMAKAAPSTMGTLMATGFLRASKALDGVDAIGTAEMAAFWRAYCDGVAQRGKAKPGDKTVVDVLEPIASSLETSTARDLPLPEAMTKAVEAASDALENTKTMVAQHGKAAAFQEKSKGLQDAGATVGLFIIQSMTATVRAG</sequence>
<protein>
    <submittedName>
        <fullName evidence="4">Dihydroxyacetone kinase-like protein</fullName>
    </submittedName>
</protein>
<dbReference type="AlphaFoldDB" id="A0A4R3NF32"/>
<dbReference type="GO" id="GO:0005829">
    <property type="term" value="C:cytosol"/>
    <property type="evidence" value="ECO:0007669"/>
    <property type="project" value="TreeGrafter"/>
</dbReference>
<dbReference type="InterPro" id="IPR050861">
    <property type="entry name" value="Dihydroxyacetone_Kinase"/>
</dbReference>
<dbReference type="Proteomes" id="UP000295097">
    <property type="component" value="Unassembled WGS sequence"/>
</dbReference>
<dbReference type="OrthoDB" id="9800291at2"/>
<dbReference type="Pfam" id="PF02734">
    <property type="entry name" value="Dak2"/>
    <property type="match status" value="1"/>
</dbReference>
<reference evidence="4 5" key="1">
    <citation type="submission" date="2019-03" db="EMBL/GenBank/DDBJ databases">
        <title>Freshwater and sediment microbial communities from various areas in North America, analyzing microbe dynamics in response to fracking.</title>
        <authorList>
            <person name="Lamendella R."/>
        </authorList>
    </citation>
    <scope>NUCLEOTIDE SEQUENCE [LARGE SCALE GENOMIC DNA]</scope>
    <source>
        <strain evidence="4 5">175.2</strain>
    </source>
</reference>
<keyword evidence="2 4" id="KW-0418">Kinase</keyword>
<evidence type="ECO:0000256" key="2">
    <source>
        <dbReference type="ARBA" id="ARBA00022777"/>
    </source>
</evidence>
<dbReference type="PANTHER" id="PTHR28629:SF4">
    <property type="entry name" value="TRIOKINASE_FMN CYCLASE"/>
    <property type="match status" value="1"/>
</dbReference>
<dbReference type="SUPFAM" id="SSF101473">
    <property type="entry name" value="DhaL-like"/>
    <property type="match status" value="1"/>
</dbReference>
<evidence type="ECO:0000313" key="5">
    <source>
        <dbReference type="Proteomes" id="UP000295097"/>
    </source>
</evidence>
<dbReference type="Gene3D" id="1.25.40.340">
    <property type="match status" value="1"/>
</dbReference>
<organism evidence="4 5">
    <name type="scientific">Martelella mediterranea</name>
    <dbReference type="NCBI Taxonomy" id="293089"/>
    <lineage>
        <taxon>Bacteria</taxon>
        <taxon>Pseudomonadati</taxon>
        <taxon>Pseudomonadota</taxon>
        <taxon>Alphaproteobacteria</taxon>
        <taxon>Hyphomicrobiales</taxon>
        <taxon>Aurantimonadaceae</taxon>
        <taxon>Martelella</taxon>
    </lineage>
</organism>
<proteinExistence type="predicted"/>
<evidence type="ECO:0000256" key="1">
    <source>
        <dbReference type="ARBA" id="ARBA00022679"/>
    </source>
</evidence>
<dbReference type="GO" id="GO:0019563">
    <property type="term" value="P:glycerol catabolic process"/>
    <property type="evidence" value="ECO:0007669"/>
    <property type="project" value="TreeGrafter"/>
</dbReference>
<keyword evidence="5" id="KW-1185">Reference proteome</keyword>
<gene>
    <name evidence="4" type="ORF">EDC90_10727</name>
</gene>
<dbReference type="InterPro" id="IPR036117">
    <property type="entry name" value="DhaL_dom_sf"/>
</dbReference>
<feature type="domain" description="DhaL" evidence="3">
    <location>
        <begin position="7"/>
        <end position="207"/>
    </location>
</feature>
<dbReference type="RefSeq" id="WP_132314326.1">
    <property type="nucleotide sequence ID" value="NZ_SMAR01000072.1"/>
</dbReference>
<dbReference type="InterPro" id="IPR004007">
    <property type="entry name" value="DhaL_dom"/>
</dbReference>
<dbReference type="PROSITE" id="PS51480">
    <property type="entry name" value="DHAL"/>
    <property type="match status" value="1"/>
</dbReference>
<dbReference type="EMBL" id="SMAR01000072">
    <property type="protein sequence ID" value="TCT27911.1"/>
    <property type="molecule type" value="Genomic_DNA"/>
</dbReference>
<accession>A0A4R3NF32</accession>
<dbReference type="GO" id="GO:0004371">
    <property type="term" value="F:glycerone kinase activity"/>
    <property type="evidence" value="ECO:0007669"/>
    <property type="project" value="InterPro"/>
</dbReference>